<sequence>MITPRFNLTQDSSFLTINIRAPYCNLKELDVSIEEDKFIFACTPYYLRLNLPGNILDNERAKSSFDSDIGQFTFTYEKENYEEEFPNLDFITTFLQPKTIDVYESGRKIEVLTSDNDAESQPLGNDYICEKKYGFALRGGYNFQNISSEFSDIFNIDPYKVKYEDREGLRLADEQTKFDEEHYIADIMDDAEINEIINLACPWKDIREDDVKFTAKELDFLKDLSNVDFNLTTEQINFCHNSLTEILFAYCYDRRTTFYEGTCESDWTISNISASFCYFDSFLNPKSAIICAYRRSLIYPLYRSFKLCQKVFEDLKLLLKLGNKYIIRCLIEIHDIFLHGSNGRYVLNKLFINDYIIYMMKCDLNAWKDSIEVIVKVDINKKDLGLNLVEIEKSINNTELVGAFTKLRVEDCSDDSDDTVDTDSESSSETETSDSDCSVIDTNSRCVDSNKII</sequence>
<keyword evidence="2" id="KW-1185">Reference proteome</keyword>
<reference evidence="1" key="1">
    <citation type="submission" date="2022-04" db="EMBL/GenBank/DDBJ databases">
        <title>Chromosome-scale genome assembly of Holotrichia oblita Faldermann.</title>
        <authorList>
            <person name="Rongchong L."/>
        </authorList>
    </citation>
    <scope>NUCLEOTIDE SEQUENCE</scope>
    <source>
        <strain evidence="1">81SQS9</strain>
    </source>
</reference>
<evidence type="ECO:0000313" key="1">
    <source>
        <dbReference type="EMBL" id="KAI4459097.1"/>
    </source>
</evidence>
<dbReference type="EMBL" id="CM043020">
    <property type="protein sequence ID" value="KAI4459097.1"/>
    <property type="molecule type" value="Genomic_DNA"/>
</dbReference>
<proteinExistence type="predicted"/>
<evidence type="ECO:0000313" key="2">
    <source>
        <dbReference type="Proteomes" id="UP001056778"/>
    </source>
</evidence>
<protein>
    <submittedName>
        <fullName evidence="1">Uncharacterized protein</fullName>
    </submittedName>
</protein>
<accession>A0ACB9SX28</accession>
<name>A0ACB9SX28_HOLOL</name>
<dbReference type="Proteomes" id="UP001056778">
    <property type="component" value="Chromosome 6"/>
</dbReference>
<gene>
    <name evidence="1" type="ORF">MML48_6g00017063</name>
</gene>
<organism evidence="1 2">
    <name type="scientific">Holotrichia oblita</name>
    <name type="common">Chafer beetle</name>
    <dbReference type="NCBI Taxonomy" id="644536"/>
    <lineage>
        <taxon>Eukaryota</taxon>
        <taxon>Metazoa</taxon>
        <taxon>Ecdysozoa</taxon>
        <taxon>Arthropoda</taxon>
        <taxon>Hexapoda</taxon>
        <taxon>Insecta</taxon>
        <taxon>Pterygota</taxon>
        <taxon>Neoptera</taxon>
        <taxon>Endopterygota</taxon>
        <taxon>Coleoptera</taxon>
        <taxon>Polyphaga</taxon>
        <taxon>Scarabaeiformia</taxon>
        <taxon>Scarabaeidae</taxon>
        <taxon>Melolonthinae</taxon>
        <taxon>Holotrichia</taxon>
    </lineage>
</organism>
<comment type="caution">
    <text evidence="1">The sequence shown here is derived from an EMBL/GenBank/DDBJ whole genome shotgun (WGS) entry which is preliminary data.</text>
</comment>